<comment type="caution">
    <text evidence="1">The sequence shown here is derived from an EMBL/GenBank/DDBJ whole genome shotgun (WGS) entry which is preliminary data.</text>
</comment>
<dbReference type="EMBL" id="JBHMFI010000001">
    <property type="protein sequence ID" value="MFB9073512.1"/>
    <property type="molecule type" value="Genomic_DNA"/>
</dbReference>
<name>A0ABV5G3K4_9MICC</name>
<dbReference type="Proteomes" id="UP001589575">
    <property type="component" value="Unassembled WGS sequence"/>
</dbReference>
<evidence type="ECO:0000313" key="1">
    <source>
        <dbReference type="EMBL" id="MFB9073512.1"/>
    </source>
</evidence>
<proteinExistence type="predicted"/>
<organism evidence="1 2">
    <name type="scientific">Citricoccus parietis</name>
    <dbReference type="NCBI Taxonomy" id="592307"/>
    <lineage>
        <taxon>Bacteria</taxon>
        <taxon>Bacillati</taxon>
        <taxon>Actinomycetota</taxon>
        <taxon>Actinomycetes</taxon>
        <taxon>Micrococcales</taxon>
        <taxon>Micrococcaceae</taxon>
        <taxon>Citricoccus</taxon>
    </lineage>
</organism>
<sequence length="67" mass="7695">MGNSLLRSLSIQYWWSKREASSATASLMVCWSSVSSKSMRRPPEMKGRPVRGWMRSLHPMLETIPKV</sequence>
<evidence type="ECO:0000313" key="2">
    <source>
        <dbReference type="Proteomes" id="UP001589575"/>
    </source>
</evidence>
<reference evidence="1 2" key="1">
    <citation type="submission" date="2024-09" db="EMBL/GenBank/DDBJ databases">
        <authorList>
            <person name="Sun Q."/>
            <person name="Mori K."/>
        </authorList>
    </citation>
    <scope>NUCLEOTIDE SEQUENCE [LARGE SCALE GENOMIC DNA]</scope>
    <source>
        <strain evidence="1 2">CCM 7609</strain>
    </source>
</reference>
<keyword evidence="2" id="KW-1185">Reference proteome</keyword>
<accession>A0ABV5G3K4</accession>
<gene>
    <name evidence="1" type="ORF">ACFFX0_20860</name>
</gene>
<protein>
    <recommendedName>
        <fullName evidence="3">Secreted protein</fullName>
    </recommendedName>
</protein>
<evidence type="ECO:0008006" key="3">
    <source>
        <dbReference type="Google" id="ProtNLM"/>
    </source>
</evidence>